<organism evidence="2 3">
    <name type="scientific">Eiseniibacteriota bacterium</name>
    <dbReference type="NCBI Taxonomy" id="2212470"/>
    <lineage>
        <taxon>Bacteria</taxon>
        <taxon>Candidatus Eiseniibacteriota</taxon>
    </lineage>
</organism>
<sequence>MTSQQLLTYFSEKRFVRELKARSKDSALKEMTELLAREREVHDPQLLLEMLKRRETLGSTGIGKGVAIPHGRTLATGKLKVAFGRSKKGIPFDAIDNEPVHLIFLIVAPYHDPKNEYLPLLGKIVEAVKTDTARDALMQVATFEDLKSVFSEALSS</sequence>
<reference evidence="2" key="1">
    <citation type="submission" date="2021-05" db="EMBL/GenBank/DDBJ databases">
        <title>Energy efficiency and biological interactions define the core microbiome of deep oligotrophic groundwater.</title>
        <authorList>
            <person name="Mehrshad M."/>
            <person name="Lopez-Fernandez M."/>
            <person name="Bell E."/>
            <person name="Bernier-Latmani R."/>
            <person name="Bertilsson S."/>
            <person name="Dopson M."/>
        </authorList>
    </citation>
    <scope>NUCLEOTIDE SEQUENCE</scope>
    <source>
        <strain evidence="2">Modern_marine.mb.64</strain>
    </source>
</reference>
<keyword evidence="2" id="KW-0813">Transport</keyword>
<evidence type="ECO:0000313" key="2">
    <source>
        <dbReference type="EMBL" id="MBU2690561.1"/>
    </source>
</evidence>
<accession>A0A948RU31</accession>
<evidence type="ECO:0000259" key="1">
    <source>
        <dbReference type="PROSITE" id="PS51094"/>
    </source>
</evidence>
<dbReference type="PANTHER" id="PTHR47738">
    <property type="entry name" value="PTS SYSTEM FRUCTOSE-LIKE EIIA COMPONENT-RELATED"/>
    <property type="match status" value="1"/>
</dbReference>
<dbReference type="InterPro" id="IPR002178">
    <property type="entry name" value="PTS_EIIA_type-2_dom"/>
</dbReference>
<evidence type="ECO:0000313" key="3">
    <source>
        <dbReference type="Proteomes" id="UP000777784"/>
    </source>
</evidence>
<comment type="caution">
    <text evidence="2">The sequence shown here is derived from an EMBL/GenBank/DDBJ whole genome shotgun (WGS) entry which is preliminary data.</text>
</comment>
<dbReference type="InterPro" id="IPR051541">
    <property type="entry name" value="PTS_SugarTrans_NitroReg"/>
</dbReference>
<gene>
    <name evidence="2" type="ORF">KJ970_06495</name>
</gene>
<dbReference type="CDD" id="cd00211">
    <property type="entry name" value="PTS_IIA_fru"/>
    <property type="match status" value="1"/>
</dbReference>
<dbReference type="InterPro" id="IPR016152">
    <property type="entry name" value="PTrfase/Anion_transptr"/>
</dbReference>
<dbReference type="AlphaFoldDB" id="A0A948RU31"/>
<name>A0A948RU31_UNCEI</name>
<dbReference type="SUPFAM" id="SSF55804">
    <property type="entry name" value="Phoshotransferase/anion transport protein"/>
    <property type="match status" value="1"/>
</dbReference>
<dbReference type="PROSITE" id="PS00372">
    <property type="entry name" value="PTS_EIIA_TYPE_2_HIS"/>
    <property type="match status" value="1"/>
</dbReference>
<dbReference type="EMBL" id="JAHJDP010000032">
    <property type="protein sequence ID" value="MBU2690561.1"/>
    <property type="molecule type" value="Genomic_DNA"/>
</dbReference>
<dbReference type="Pfam" id="PF00359">
    <property type="entry name" value="PTS_EIIA_2"/>
    <property type="match status" value="1"/>
</dbReference>
<proteinExistence type="predicted"/>
<protein>
    <submittedName>
        <fullName evidence="2">PTS sugar transporter subunit IIA</fullName>
    </submittedName>
</protein>
<keyword evidence="2" id="KW-0762">Sugar transport</keyword>
<dbReference type="Proteomes" id="UP000777784">
    <property type="component" value="Unassembled WGS sequence"/>
</dbReference>
<dbReference type="PROSITE" id="PS51094">
    <property type="entry name" value="PTS_EIIA_TYPE_2"/>
    <property type="match status" value="1"/>
</dbReference>
<feature type="domain" description="PTS EIIA type-2" evidence="1">
    <location>
        <begin position="8"/>
        <end position="153"/>
    </location>
</feature>
<dbReference type="Gene3D" id="3.40.930.10">
    <property type="entry name" value="Mannitol-specific EII, Chain A"/>
    <property type="match status" value="1"/>
</dbReference>